<dbReference type="GO" id="GO:0003995">
    <property type="term" value="F:acyl-CoA dehydrogenase activity"/>
    <property type="evidence" value="ECO:0007669"/>
    <property type="project" value="TreeGrafter"/>
</dbReference>
<dbReference type="RefSeq" id="WP_135446261.1">
    <property type="nucleotide sequence ID" value="NZ_SRLE01000014.1"/>
</dbReference>
<dbReference type="Proteomes" id="UP000298050">
    <property type="component" value="Unassembled WGS sequence"/>
</dbReference>
<feature type="domain" description="Acyl-CoA dehydrogenase/oxidase C-terminal" evidence="4">
    <location>
        <begin position="167"/>
        <end position="281"/>
    </location>
</feature>
<dbReference type="OrthoDB" id="2450120at2"/>
<keyword evidence="2" id="KW-0274">FAD</keyword>
<protein>
    <submittedName>
        <fullName evidence="5">Acyl-CoA dehydrogenase</fullName>
    </submittedName>
</protein>
<sequence>MDFALNDDQLAVEGALDKLAERFATSPVDFHGFALVSQELDNELEESQYFEIAAIPEMGPLSAALAVERLARLPYTAEIALSMLVRPHLDLELPRPIAVIENGRPGRYVASAKTLIVIDGDSVGIAHPTPDDVEALPDSLFAYPMGRLTGSPEVTPLPAEQAEAVRNWMRVACAAEMAGLLQAAVDATVEHISVRKQFGRPIGTFQALRHRIAECAVLTGGVRWLALKAAWSGDAGDAALAALHAQDSATRVIYDVHQMSGAMGMTLEMDLHLWTYRMKALISELGGRSGQAQAVAQHCFGASAA</sequence>
<dbReference type="PANTHER" id="PTHR43884:SF20">
    <property type="entry name" value="ACYL-COA DEHYDROGENASE FADE28"/>
    <property type="match status" value="1"/>
</dbReference>
<evidence type="ECO:0000313" key="6">
    <source>
        <dbReference type="Proteomes" id="UP000298050"/>
    </source>
</evidence>
<dbReference type="InterPro" id="IPR009075">
    <property type="entry name" value="AcylCo_DH/oxidase_C"/>
</dbReference>
<keyword evidence="3" id="KW-0560">Oxidoreductase</keyword>
<reference evidence="5 6" key="1">
    <citation type="submission" date="2019-04" db="EMBL/GenBank/DDBJ databases">
        <title>Taxonomy of novel Haliea sp. from mangrove soil of West Coast of India.</title>
        <authorList>
            <person name="Verma A."/>
            <person name="Kumar P."/>
            <person name="Krishnamurthi S."/>
        </authorList>
    </citation>
    <scope>NUCLEOTIDE SEQUENCE [LARGE SCALE GENOMIC DNA]</scope>
    <source>
        <strain evidence="5 6">SAOS-164</strain>
    </source>
</reference>
<comment type="caution">
    <text evidence="5">The sequence shown here is derived from an EMBL/GenBank/DDBJ whole genome shotgun (WGS) entry which is preliminary data.</text>
</comment>
<keyword evidence="1" id="KW-0285">Flavoprotein</keyword>
<organism evidence="5 6">
    <name type="scientific">Mangrovimicrobium sediminis</name>
    <dbReference type="NCBI Taxonomy" id="2562682"/>
    <lineage>
        <taxon>Bacteria</taxon>
        <taxon>Pseudomonadati</taxon>
        <taxon>Pseudomonadota</taxon>
        <taxon>Gammaproteobacteria</taxon>
        <taxon>Cellvibrionales</taxon>
        <taxon>Halieaceae</taxon>
        <taxon>Mangrovimicrobium</taxon>
    </lineage>
</organism>
<name>A0A4Z0LVR6_9GAMM</name>
<dbReference type="SUPFAM" id="SSF47203">
    <property type="entry name" value="Acyl-CoA dehydrogenase C-terminal domain-like"/>
    <property type="match status" value="1"/>
</dbReference>
<evidence type="ECO:0000256" key="2">
    <source>
        <dbReference type="ARBA" id="ARBA00022827"/>
    </source>
</evidence>
<dbReference type="PANTHER" id="PTHR43884">
    <property type="entry name" value="ACYL-COA DEHYDROGENASE"/>
    <property type="match status" value="1"/>
</dbReference>
<dbReference type="Gene3D" id="1.20.140.10">
    <property type="entry name" value="Butyryl-CoA Dehydrogenase, subunit A, domain 3"/>
    <property type="match status" value="1"/>
</dbReference>
<dbReference type="AlphaFoldDB" id="A0A4Z0LVR6"/>
<dbReference type="Pfam" id="PF00441">
    <property type="entry name" value="Acyl-CoA_dh_1"/>
    <property type="match status" value="1"/>
</dbReference>
<accession>A0A4Z0LVR6</accession>
<evidence type="ECO:0000256" key="1">
    <source>
        <dbReference type="ARBA" id="ARBA00022630"/>
    </source>
</evidence>
<gene>
    <name evidence="5" type="ORF">E4634_19045</name>
</gene>
<dbReference type="InterPro" id="IPR036250">
    <property type="entry name" value="AcylCo_DH-like_C"/>
</dbReference>
<proteinExistence type="predicted"/>
<evidence type="ECO:0000259" key="4">
    <source>
        <dbReference type="Pfam" id="PF00441"/>
    </source>
</evidence>
<evidence type="ECO:0000313" key="5">
    <source>
        <dbReference type="EMBL" id="TGD71369.1"/>
    </source>
</evidence>
<keyword evidence="6" id="KW-1185">Reference proteome</keyword>
<evidence type="ECO:0000256" key="3">
    <source>
        <dbReference type="ARBA" id="ARBA00023002"/>
    </source>
</evidence>
<dbReference type="EMBL" id="SRLE01000014">
    <property type="protein sequence ID" value="TGD71369.1"/>
    <property type="molecule type" value="Genomic_DNA"/>
</dbReference>